<accession>A0A560HCT6</accession>
<sequence length="414" mass="44024">MRGDFGALSSFVSPRVRPENPVMAIQNRIADFHADMTAWRHHIHEHPEVAFEETRTAAFVAEKLTGFGIEVHQGLAGTGVVGVLKGEGRDTGKTIGLRADMDALPMQEENTFAHASKVAGKMHACGHDGHTTMLLGAARYLAETRNFSGTVNFIFQPAEEGAGGGKRMVDEGLFDRFPCDMVFGMHNWPELPPGKMGVRQGPVMAGADRFEITIQGRGGHAAQPHLGVDPVVVAAQLVVAAQTLVSRTLSPVECGVVSITRIHAGTAYNIIPNEVKLAGTVRALTPEIRQQLEDGLRNLVTTLPPVFGATGELVYHPGYPPTINHAEPSAIAAAVAAKVAGPGNVLGDMGPSMGAEDFAYMLNARPGSYVWLGQGGSALGCALHNPRYDFNDDVLPMGASYWATLVETVLPRAA</sequence>
<keyword evidence="3" id="KW-0479">Metal-binding</keyword>
<dbReference type="PANTHER" id="PTHR11014:SF63">
    <property type="entry name" value="METALLOPEPTIDASE, PUTATIVE (AFU_ORTHOLOGUE AFUA_6G09600)-RELATED"/>
    <property type="match status" value="1"/>
</dbReference>
<dbReference type="PANTHER" id="PTHR11014">
    <property type="entry name" value="PEPTIDASE M20 FAMILY MEMBER"/>
    <property type="match status" value="1"/>
</dbReference>
<feature type="domain" description="Peptidase M20 dimerisation" evidence="4">
    <location>
        <begin position="206"/>
        <end position="303"/>
    </location>
</feature>
<protein>
    <submittedName>
        <fullName evidence="5">Hippurate hydrolase</fullName>
    </submittedName>
</protein>
<evidence type="ECO:0000256" key="3">
    <source>
        <dbReference type="PIRSR" id="PIRSR005962-1"/>
    </source>
</evidence>
<reference evidence="5 6" key="1">
    <citation type="submission" date="2019-06" db="EMBL/GenBank/DDBJ databases">
        <title>Genomic Encyclopedia of Type Strains, Phase IV (KMG-V): Genome sequencing to study the core and pangenomes of soil and plant-associated prokaryotes.</title>
        <authorList>
            <person name="Whitman W."/>
        </authorList>
    </citation>
    <scope>NUCLEOTIDE SEQUENCE [LARGE SCALE GENOMIC DNA]</scope>
    <source>
        <strain evidence="5 6">BR 11622</strain>
    </source>
</reference>
<dbReference type="PIRSF" id="PIRSF005962">
    <property type="entry name" value="Pept_M20D_amidohydro"/>
    <property type="match status" value="1"/>
</dbReference>
<dbReference type="FunFam" id="3.30.70.360:FF:000014">
    <property type="entry name" value="N-acyl-L-amino acid amidohydrolase"/>
    <property type="match status" value="1"/>
</dbReference>
<evidence type="ECO:0000256" key="1">
    <source>
        <dbReference type="ARBA" id="ARBA00006153"/>
    </source>
</evidence>
<dbReference type="SUPFAM" id="SSF53187">
    <property type="entry name" value="Zn-dependent exopeptidases"/>
    <property type="match status" value="1"/>
</dbReference>
<keyword evidence="3" id="KW-0464">Manganese</keyword>
<dbReference type="GO" id="GO:0046872">
    <property type="term" value="F:metal ion binding"/>
    <property type="evidence" value="ECO:0007669"/>
    <property type="project" value="UniProtKB-KW"/>
</dbReference>
<dbReference type="Proteomes" id="UP000315751">
    <property type="component" value="Unassembled WGS sequence"/>
</dbReference>
<feature type="binding site" evidence="3">
    <location>
        <position position="384"/>
    </location>
    <ligand>
        <name>Mn(2+)</name>
        <dbReference type="ChEBI" id="CHEBI:29035"/>
        <label>2</label>
    </ligand>
</feature>
<feature type="binding site" evidence="3">
    <location>
        <position position="186"/>
    </location>
    <ligand>
        <name>Mn(2+)</name>
        <dbReference type="ChEBI" id="CHEBI:29035"/>
        <label>2</label>
    </ligand>
</feature>
<dbReference type="SUPFAM" id="SSF55031">
    <property type="entry name" value="Bacterial exopeptidase dimerisation domain"/>
    <property type="match status" value="1"/>
</dbReference>
<keyword evidence="6" id="KW-1185">Reference proteome</keyword>
<dbReference type="EMBL" id="VITR01000003">
    <property type="protein sequence ID" value="TWB44186.1"/>
    <property type="molecule type" value="Genomic_DNA"/>
</dbReference>
<dbReference type="InterPro" id="IPR036264">
    <property type="entry name" value="Bact_exopeptidase_dim_dom"/>
</dbReference>
<dbReference type="Gene3D" id="3.40.630.10">
    <property type="entry name" value="Zn peptidases"/>
    <property type="match status" value="1"/>
</dbReference>
<evidence type="ECO:0000259" key="4">
    <source>
        <dbReference type="Pfam" id="PF07687"/>
    </source>
</evidence>
<feature type="binding site" evidence="3">
    <location>
        <position position="127"/>
    </location>
    <ligand>
        <name>Mn(2+)</name>
        <dbReference type="ChEBI" id="CHEBI:29035"/>
        <label>2</label>
    </ligand>
</feature>
<dbReference type="Gene3D" id="3.30.70.360">
    <property type="match status" value="1"/>
</dbReference>
<dbReference type="InterPro" id="IPR017439">
    <property type="entry name" value="Amidohydrolase"/>
</dbReference>
<dbReference type="InterPro" id="IPR011650">
    <property type="entry name" value="Peptidase_M20_dimer"/>
</dbReference>
<comment type="cofactor">
    <cofactor evidence="3">
        <name>Mn(2+)</name>
        <dbReference type="ChEBI" id="CHEBI:29035"/>
    </cofactor>
    <text evidence="3">The Mn(2+) ion enhances activity.</text>
</comment>
<dbReference type="InterPro" id="IPR002933">
    <property type="entry name" value="Peptidase_M20"/>
</dbReference>
<name>A0A560HCT6_9PROT</name>
<keyword evidence="2 5" id="KW-0378">Hydrolase</keyword>
<evidence type="ECO:0000313" key="6">
    <source>
        <dbReference type="Proteomes" id="UP000315751"/>
    </source>
</evidence>
<organism evidence="5 6">
    <name type="scientific">Nitrospirillum amazonense</name>
    <dbReference type="NCBI Taxonomy" id="28077"/>
    <lineage>
        <taxon>Bacteria</taxon>
        <taxon>Pseudomonadati</taxon>
        <taxon>Pseudomonadota</taxon>
        <taxon>Alphaproteobacteria</taxon>
        <taxon>Rhodospirillales</taxon>
        <taxon>Azospirillaceae</taxon>
        <taxon>Nitrospirillum</taxon>
    </lineage>
</organism>
<proteinExistence type="inferred from homology"/>
<evidence type="ECO:0000313" key="5">
    <source>
        <dbReference type="EMBL" id="TWB44186.1"/>
    </source>
</evidence>
<dbReference type="NCBIfam" id="TIGR01891">
    <property type="entry name" value="amidohydrolases"/>
    <property type="match status" value="1"/>
</dbReference>
<comment type="caution">
    <text evidence="5">The sequence shown here is derived from an EMBL/GenBank/DDBJ whole genome shotgun (WGS) entry which is preliminary data.</text>
</comment>
<dbReference type="AlphaFoldDB" id="A0A560HCT6"/>
<evidence type="ECO:0000256" key="2">
    <source>
        <dbReference type="ARBA" id="ARBA00022801"/>
    </source>
</evidence>
<gene>
    <name evidence="5" type="ORF">FBZ90_10392</name>
</gene>
<feature type="binding site" evidence="3">
    <location>
        <position position="160"/>
    </location>
    <ligand>
        <name>Mn(2+)</name>
        <dbReference type="ChEBI" id="CHEBI:29035"/>
        <label>2</label>
    </ligand>
</feature>
<comment type="similarity">
    <text evidence="1">Belongs to the peptidase M20 family.</text>
</comment>
<dbReference type="GO" id="GO:0016787">
    <property type="term" value="F:hydrolase activity"/>
    <property type="evidence" value="ECO:0007669"/>
    <property type="project" value="UniProtKB-KW"/>
</dbReference>
<feature type="binding site" evidence="3">
    <location>
        <position position="125"/>
    </location>
    <ligand>
        <name>Mn(2+)</name>
        <dbReference type="ChEBI" id="CHEBI:29035"/>
        <label>2</label>
    </ligand>
</feature>
<dbReference type="CDD" id="cd05666">
    <property type="entry name" value="M20_Acy1-like"/>
    <property type="match status" value="1"/>
</dbReference>
<dbReference type="Pfam" id="PF01546">
    <property type="entry name" value="Peptidase_M20"/>
    <property type="match status" value="1"/>
</dbReference>
<dbReference type="Pfam" id="PF07687">
    <property type="entry name" value="M20_dimer"/>
    <property type="match status" value="1"/>
</dbReference>